<feature type="transmembrane region" description="Helical" evidence="6">
    <location>
        <begin position="312"/>
        <end position="335"/>
    </location>
</feature>
<feature type="transmembrane region" description="Helical" evidence="6">
    <location>
        <begin position="477"/>
        <end position="498"/>
    </location>
</feature>
<keyword evidence="4 6" id="KW-0472">Membrane</keyword>
<feature type="transmembrane region" description="Helical" evidence="6">
    <location>
        <begin position="347"/>
        <end position="370"/>
    </location>
</feature>
<keyword evidence="5" id="KW-0325">Glycoprotein</keyword>
<feature type="transmembrane region" description="Helical" evidence="6">
    <location>
        <begin position="377"/>
        <end position="398"/>
    </location>
</feature>
<feature type="transmembrane region" description="Helical" evidence="6">
    <location>
        <begin position="188"/>
        <end position="209"/>
    </location>
</feature>
<evidence type="ECO:0000256" key="4">
    <source>
        <dbReference type="ARBA" id="ARBA00023136"/>
    </source>
</evidence>
<accession>A0A2H1V0I3</accession>
<dbReference type="Gene3D" id="1.20.1250.20">
    <property type="entry name" value="MFS general substrate transporter like domains"/>
    <property type="match status" value="1"/>
</dbReference>
<feature type="transmembrane region" description="Helical" evidence="6">
    <location>
        <begin position="410"/>
        <end position="435"/>
    </location>
</feature>
<sequence>MFASSLTPYLVAGRCDRAMRSQHQVITIMTQLAKIRCTVFFCLPDFFIFYKPVNETTDHLMVSDRRRPWTSETPEALQMRCGPFGGSEFKSCWGIGDCVDWEGAAIPGMSLVFGNFIAPTTMSRYGRKPANLISIVPLIIGWAAIYFANSITILLLARFLQGLCMGMCTSLGSLLIGEYTSPKNRGAFLMTISVSIAMAVMAVHSLGAYFTWQTTALICGGISFVDLFIVLYSPESPSWLAQKGKYDACKQSFRWLRGDTEEEELRKMIEASILLRETKADMQQTKSWIKKFRNQVEYFKTTVKKKEFMKPIIIMIHIYILGQWSGINMLVAFPIDLFHKMVGKDCNVPLLVLTLDVHRIIANTTALYVIQKVKRRTILGVTVCINITALLACAAYSYAKETGHISMDEFSFGIAIIHIHMFAVATGSLPLCFIIAGEIFPLEYRSLAGGISVLFYSTNLFVTIKTAPFLLSSIDLYGTYLIYASLMIYSLLVVWNLLPETKDRTLQDIEDEFRGRPLSPEELKSVQSLASIRAITADRRCSNPITL</sequence>
<dbReference type="InterPro" id="IPR003663">
    <property type="entry name" value="Sugar/inositol_transpt"/>
</dbReference>
<dbReference type="InterPro" id="IPR020846">
    <property type="entry name" value="MFS_dom"/>
</dbReference>
<evidence type="ECO:0000256" key="1">
    <source>
        <dbReference type="ARBA" id="ARBA00004141"/>
    </source>
</evidence>
<dbReference type="SUPFAM" id="SSF103473">
    <property type="entry name" value="MFS general substrate transporter"/>
    <property type="match status" value="1"/>
</dbReference>
<dbReference type="PRINTS" id="PR00171">
    <property type="entry name" value="SUGRTRNSPORT"/>
</dbReference>
<reference evidence="8" key="1">
    <citation type="submission" date="2016-07" db="EMBL/GenBank/DDBJ databases">
        <authorList>
            <person name="Bretaudeau A."/>
        </authorList>
    </citation>
    <scope>NUCLEOTIDE SEQUENCE</scope>
    <source>
        <strain evidence="8">Rice</strain>
        <tissue evidence="8">Whole body</tissue>
    </source>
</reference>
<dbReference type="InterPro" id="IPR005829">
    <property type="entry name" value="Sugar_transporter_CS"/>
</dbReference>
<dbReference type="GO" id="GO:0022857">
    <property type="term" value="F:transmembrane transporter activity"/>
    <property type="evidence" value="ECO:0007669"/>
    <property type="project" value="InterPro"/>
</dbReference>
<evidence type="ECO:0000313" key="8">
    <source>
        <dbReference type="EMBL" id="SOQ34347.1"/>
    </source>
</evidence>
<protein>
    <submittedName>
        <fullName evidence="8">SFRICE_029643</fullName>
    </submittedName>
</protein>
<dbReference type="PROSITE" id="PS50850">
    <property type="entry name" value="MFS"/>
    <property type="match status" value="1"/>
</dbReference>
<organism evidence="8">
    <name type="scientific">Spodoptera frugiperda</name>
    <name type="common">Fall armyworm</name>
    <dbReference type="NCBI Taxonomy" id="7108"/>
    <lineage>
        <taxon>Eukaryota</taxon>
        <taxon>Metazoa</taxon>
        <taxon>Ecdysozoa</taxon>
        <taxon>Arthropoda</taxon>
        <taxon>Hexapoda</taxon>
        <taxon>Insecta</taxon>
        <taxon>Pterygota</taxon>
        <taxon>Neoptera</taxon>
        <taxon>Endopterygota</taxon>
        <taxon>Lepidoptera</taxon>
        <taxon>Glossata</taxon>
        <taxon>Ditrysia</taxon>
        <taxon>Noctuoidea</taxon>
        <taxon>Noctuidae</taxon>
        <taxon>Amphipyrinae</taxon>
        <taxon>Spodoptera</taxon>
    </lineage>
</organism>
<evidence type="ECO:0000256" key="3">
    <source>
        <dbReference type="ARBA" id="ARBA00022989"/>
    </source>
</evidence>
<dbReference type="PANTHER" id="PTHR48021">
    <property type="match status" value="1"/>
</dbReference>
<feature type="transmembrane region" description="Helical" evidence="6">
    <location>
        <begin position="447"/>
        <end position="471"/>
    </location>
</feature>
<evidence type="ECO:0000256" key="2">
    <source>
        <dbReference type="ARBA" id="ARBA00022692"/>
    </source>
</evidence>
<name>A0A2H1V0I3_SPOFR</name>
<dbReference type="InterPro" id="IPR005828">
    <property type="entry name" value="MFS_sugar_transport-like"/>
</dbReference>
<feature type="transmembrane region" description="Helical" evidence="6">
    <location>
        <begin position="130"/>
        <end position="149"/>
    </location>
</feature>
<dbReference type="InterPro" id="IPR050549">
    <property type="entry name" value="MFS_Trehalose_Transporter"/>
</dbReference>
<dbReference type="InterPro" id="IPR036259">
    <property type="entry name" value="MFS_trans_sf"/>
</dbReference>
<dbReference type="GO" id="GO:0016020">
    <property type="term" value="C:membrane"/>
    <property type="evidence" value="ECO:0007669"/>
    <property type="project" value="UniProtKB-SubCell"/>
</dbReference>
<keyword evidence="2 6" id="KW-0812">Transmembrane</keyword>
<dbReference type="EMBL" id="ODYU01000118">
    <property type="protein sequence ID" value="SOQ34347.1"/>
    <property type="molecule type" value="Genomic_DNA"/>
</dbReference>
<dbReference type="AlphaFoldDB" id="A0A2H1V0I3"/>
<feature type="transmembrane region" description="Helical" evidence="6">
    <location>
        <begin position="155"/>
        <end position="176"/>
    </location>
</feature>
<evidence type="ECO:0000259" key="7">
    <source>
        <dbReference type="PROSITE" id="PS50850"/>
    </source>
</evidence>
<gene>
    <name evidence="8" type="ORF">SFRICE_029643</name>
</gene>
<dbReference type="PANTHER" id="PTHR48021:SF68">
    <property type="entry name" value="MAJOR FACILITATOR SUPERFAMILY (MFS) PROFILE DOMAIN-CONTAINING PROTEIN"/>
    <property type="match status" value="1"/>
</dbReference>
<evidence type="ECO:0000256" key="6">
    <source>
        <dbReference type="SAM" id="Phobius"/>
    </source>
</evidence>
<dbReference type="Pfam" id="PF00083">
    <property type="entry name" value="Sugar_tr"/>
    <property type="match status" value="1"/>
</dbReference>
<proteinExistence type="predicted"/>
<feature type="domain" description="Major facilitator superfamily (MFS) profile" evidence="7">
    <location>
        <begin position="31"/>
        <end position="502"/>
    </location>
</feature>
<keyword evidence="3 6" id="KW-1133">Transmembrane helix</keyword>
<comment type="subcellular location">
    <subcellularLocation>
        <location evidence="1">Membrane</location>
        <topology evidence="1">Multi-pass membrane protein</topology>
    </subcellularLocation>
</comment>
<evidence type="ECO:0000256" key="5">
    <source>
        <dbReference type="ARBA" id="ARBA00023180"/>
    </source>
</evidence>
<dbReference type="PROSITE" id="PS00217">
    <property type="entry name" value="SUGAR_TRANSPORT_2"/>
    <property type="match status" value="1"/>
</dbReference>
<feature type="transmembrane region" description="Helical" evidence="6">
    <location>
        <begin position="215"/>
        <end position="233"/>
    </location>
</feature>